<keyword evidence="3" id="KW-0486">Methionine biosynthesis</keyword>
<dbReference type="InterPro" id="IPR023943">
    <property type="entry name" value="Enolase-ppase_E1"/>
</dbReference>
<keyword evidence="1" id="KW-0028">Amino-acid biosynthesis</keyword>
<dbReference type="PANTHER" id="PTHR20371:SF1">
    <property type="entry name" value="ENOLASE-PHOSPHATASE E1"/>
    <property type="match status" value="1"/>
</dbReference>
<dbReference type="GO" id="GO:0019509">
    <property type="term" value="P:L-methionine salvage from methylthioadenosine"/>
    <property type="evidence" value="ECO:0007669"/>
    <property type="project" value="InterPro"/>
</dbReference>
<dbReference type="NCBIfam" id="TIGR01691">
    <property type="entry name" value="enolase-ppase"/>
    <property type="match status" value="1"/>
</dbReference>
<dbReference type="AlphaFoldDB" id="A0A443RNK3"/>
<organism evidence="4 5">
    <name type="scientific">Dinothrombium tinctorium</name>
    <dbReference type="NCBI Taxonomy" id="1965070"/>
    <lineage>
        <taxon>Eukaryota</taxon>
        <taxon>Metazoa</taxon>
        <taxon>Ecdysozoa</taxon>
        <taxon>Arthropoda</taxon>
        <taxon>Chelicerata</taxon>
        <taxon>Arachnida</taxon>
        <taxon>Acari</taxon>
        <taxon>Acariformes</taxon>
        <taxon>Trombidiformes</taxon>
        <taxon>Prostigmata</taxon>
        <taxon>Anystina</taxon>
        <taxon>Parasitengona</taxon>
        <taxon>Trombidioidea</taxon>
        <taxon>Trombidiidae</taxon>
        <taxon>Dinothrombium</taxon>
    </lineage>
</organism>
<gene>
    <name evidence="4" type="ORF">B4U79_16311</name>
</gene>
<sequence>MEAKRNYNLSAKLDVKNKDDTKSSNEFKAESKAKKNNINKTSTIVFTRKPTAIILNFFGTATHRNLVSSILLPFIKENVENYLKVNWKRKRVQKDIKRIKKEQKQRQNDFPMKINDNYDNENDFRKAIANYIQWAADKRTDHIGANKLMKHVCVFEDVPKALENWKHENIKIYGYATAKISAQKHFYKHTDHGNLLPFFDGFFDKSMGDKHSYETYISISKKLTVSTDKLLYITDLGKEAVAANKSGMKTFLIHRPGNKEIKQKYRKEFAVIQSFEEIEFSQTV</sequence>
<dbReference type="GO" id="GO:0043874">
    <property type="term" value="F:acireductone synthase activity"/>
    <property type="evidence" value="ECO:0007669"/>
    <property type="project" value="InterPro"/>
</dbReference>
<dbReference type="InterPro" id="IPR023214">
    <property type="entry name" value="HAD_sf"/>
</dbReference>
<dbReference type="PANTHER" id="PTHR20371">
    <property type="entry name" value="ENOLASE-PHOSPHATASE E1"/>
    <property type="match status" value="1"/>
</dbReference>
<evidence type="ECO:0000256" key="1">
    <source>
        <dbReference type="ARBA" id="ARBA00022605"/>
    </source>
</evidence>
<evidence type="ECO:0000256" key="2">
    <source>
        <dbReference type="ARBA" id="ARBA00022801"/>
    </source>
</evidence>
<accession>A0A443RNK3</accession>
<dbReference type="OrthoDB" id="6492594at2759"/>
<dbReference type="SUPFAM" id="SSF56784">
    <property type="entry name" value="HAD-like"/>
    <property type="match status" value="1"/>
</dbReference>
<evidence type="ECO:0000313" key="4">
    <source>
        <dbReference type="EMBL" id="RWS16853.1"/>
    </source>
</evidence>
<dbReference type="InterPro" id="IPR036412">
    <property type="entry name" value="HAD-like_sf"/>
</dbReference>
<name>A0A443RNK3_9ACAR</name>
<dbReference type="STRING" id="1965070.A0A443RNK3"/>
<comment type="caution">
    <text evidence="4">The sequence shown here is derived from an EMBL/GenBank/DDBJ whole genome shotgun (WGS) entry which is preliminary data.</text>
</comment>
<reference evidence="4 5" key="1">
    <citation type="journal article" date="2018" name="Gigascience">
        <title>Genomes of trombidid mites reveal novel predicted allergens and laterally-transferred genes associated with secondary metabolism.</title>
        <authorList>
            <person name="Dong X."/>
            <person name="Chaisiri K."/>
            <person name="Xia D."/>
            <person name="Armstrong S.D."/>
            <person name="Fang Y."/>
            <person name="Donnelly M.J."/>
            <person name="Kadowaki T."/>
            <person name="McGarry J.W."/>
            <person name="Darby A.C."/>
            <person name="Makepeace B.L."/>
        </authorList>
    </citation>
    <scope>NUCLEOTIDE SEQUENCE [LARGE SCALE GENOMIC DNA]</scope>
    <source>
        <strain evidence="4">UoL-WK</strain>
    </source>
</reference>
<protein>
    <submittedName>
        <fullName evidence="4">Enolase-phosphatase E1-like protein</fullName>
    </submittedName>
</protein>
<keyword evidence="2" id="KW-0378">Hydrolase</keyword>
<dbReference type="GO" id="GO:0000287">
    <property type="term" value="F:magnesium ion binding"/>
    <property type="evidence" value="ECO:0007669"/>
    <property type="project" value="InterPro"/>
</dbReference>
<proteinExistence type="predicted"/>
<dbReference type="EMBL" id="NCKU01000157">
    <property type="protein sequence ID" value="RWS16853.1"/>
    <property type="molecule type" value="Genomic_DNA"/>
</dbReference>
<evidence type="ECO:0000256" key="3">
    <source>
        <dbReference type="ARBA" id="ARBA00023167"/>
    </source>
</evidence>
<dbReference type="Gene3D" id="3.40.50.1000">
    <property type="entry name" value="HAD superfamily/HAD-like"/>
    <property type="match status" value="1"/>
</dbReference>
<dbReference type="Proteomes" id="UP000285301">
    <property type="component" value="Unassembled WGS sequence"/>
</dbReference>
<evidence type="ECO:0000313" key="5">
    <source>
        <dbReference type="Proteomes" id="UP000285301"/>
    </source>
</evidence>
<keyword evidence="5" id="KW-1185">Reference proteome</keyword>